<dbReference type="AlphaFoldDB" id="A0A076PQ70"/>
<organism evidence="2 3">
    <name type="scientific">Comamonas testosteroni TK102</name>
    <dbReference type="NCBI Taxonomy" id="1392005"/>
    <lineage>
        <taxon>Bacteria</taxon>
        <taxon>Pseudomonadati</taxon>
        <taxon>Pseudomonadota</taxon>
        <taxon>Betaproteobacteria</taxon>
        <taxon>Burkholderiales</taxon>
        <taxon>Comamonadaceae</taxon>
        <taxon>Comamonas</taxon>
    </lineage>
</organism>
<dbReference type="InterPro" id="IPR036388">
    <property type="entry name" value="WH-like_DNA-bd_sf"/>
</dbReference>
<dbReference type="InterPro" id="IPR036390">
    <property type="entry name" value="WH_DNA-bd_sf"/>
</dbReference>
<dbReference type="PANTHER" id="PTHR33169">
    <property type="entry name" value="PADR-FAMILY TRANSCRIPTIONAL REGULATOR"/>
    <property type="match status" value="1"/>
</dbReference>
<evidence type="ECO:0000313" key="3">
    <source>
        <dbReference type="Proteomes" id="UP000028782"/>
    </source>
</evidence>
<protein>
    <submittedName>
        <fullName evidence="2">PadR family transcriptional regulator</fullName>
    </submittedName>
</protein>
<gene>
    <name evidence="2" type="ORF">O987_08375</name>
</gene>
<proteinExistence type="predicted"/>
<dbReference type="Pfam" id="PF03551">
    <property type="entry name" value="PadR"/>
    <property type="match status" value="1"/>
</dbReference>
<feature type="domain" description="Transcription regulator PadR N-terminal" evidence="1">
    <location>
        <begin position="24"/>
        <end position="92"/>
    </location>
</feature>
<dbReference type="InterPro" id="IPR052509">
    <property type="entry name" value="Metal_resp_DNA-bind_regulator"/>
</dbReference>
<sequence length="109" mass="12740">MKEKPTPRAMEHHDLLSGLIRLHVLHHAAEQEIYGQWMIDELAHHGYRLSPGTLYPMLHKMERDGYLVSRQEREGRTVRKLYTITPKGKEGLALAKDRIREFTGEAMHK</sequence>
<dbReference type="InterPro" id="IPR005149">
    <property type="entry name" value="Tscrpt_reg_PadR_N"/>
</dbReference>
<evidence type="ECO:0000313" key="2">
    <source>
        <dbReference type="EMBL" id="AIJ45820.1"/>
    </source>
</evidence>
<dbReference type="PANTHER" id="PTHR33169:SF14">
    <property type="entry name" value="TRANSCRIPTIONAL REGULATOR RV3488"/>
    <property type="match status" value="1"/>
</dbReference>
<dbReference type="Proteomes" id="UP000028782">
    <property type="component" value="Chromosome"/>
</dbReference>
<evidence type="ECO:0000259" key="1">
    <source>
        <dbReference type="Pfam" id="PF03551"/>
    </source>
</evidence>
<name>A0A076PQ70_COMTE</name>
<accession>A0A076PQ70</accession>
<dbReference type="KEGG" id="ctes:O987_08375"/>
<dbReference type="EMBL" id="CP006704">
    <property type="protein sequence ID" value="AIJ45820.1"/>
    <property type="molecule type" value="Genomic_DNA"/>
</dbReference>
<dbReference type="SUPFAM" id="SSF46785">
    <property type="entry name" value="Winged helix' DNA-binding domain"/>
    <property type="match status" value="1"/>
</dbReference>
<dbReference type="HOGENOM" id="CLU_063440_3_2_4"/>
<dbReference type="Gene3D" id="1.10.10.10">
    <property type="entry name" value="Winged helix-like DNA-binding domain superfamily/Winged helix DNA-binding domain"/>
    <property type="match status" value="1"/>
</dbReference>
<reference evidence="2 3" key="1">
    <citation type="journal article" date="2014" name="Genome Announc.">
        <title>Complete Genome Sequence of Polychlorinated Biphenyl Degrader Comamonas testosteroni TK102 (NBRC 109938).</title>
        <authorList>
            <person name="Fukuda K."/>
            <person name="Hosoyama A."/>
            <person name="Tsuchikane K."/>
            <person name="Ohji S."/>
            <person name="Yamazoe A."/>
            <person name="Fujita N."/>
            <person name="Shintani M."/>
            <person name="Kimbara K."/>
        </authorList>
    </citation>
    <scope>NUCLEOTIDE SEQUENCE [LARGE SCALE GENOMIC DNA]</scope>
    <source>
        <strain evidence="2">TK102</strain>
    </source>
</reference>